<protein>
    <recommendedName>
        <fullName evidence="2">carbonic anhydrase</fullName>
        <ecNumber evidence="2">4.2.1.1</ecNumber>
    </recommendedName>
</protein>
<reference evidence="8" key="1">
    <citation type="submission" date="2014-10" db="EMBL/GenBank/DDBJ databases">
        <title>Molecular cloning and characterization of carbonic anhydrase (CA) genes from a green microalga, Myrmecia incisa Reisigl H4301.</title>
        <authorList>
            <person name="Mei S."/>
            <person name="Bi Y."/>
            <person name="Zhou Z."/>
        </authorList>
    </citation>
    <scope>NUCLEOTIDE SEQUENCE</scope>
    <source>
        <strain evidence="8">H4301</strain>
    </source>
</reference>
<evidence type="ECO:0000313" key="8">
    <source>
        <dbReference type="EMBL" id="AJW81212.1"/>
    </source>
</evidence>
<comment type="similarity">
    <text evidence="1">Belongs to the alpha-carbonic anhydrase family.</text>
</comment>
<dbReference type="InterPro" id="IPR023561">
    <property type="entry name" value="Carbonic_anhydrase_a-class"/>
</dbReference>
<sequence>MLMGTASCGTSLRLTGRSAGTKGRVPSSVSSISSPSLVQKVHCRRALRVARNIAASAGHPSRRDVLLGTTALVVAAPWSCACCGQALAASYGEDWGGTCATGTQQSPIEIKLDQRTAGLGGPAGNPQHLTFEYNEFEQATAVNLGRGLMQVRVKPGNSCLIGTRRLQLQQFHFHSPSEHTFAGQHSAMEAHLVHKDANTGRLAVLAVLLERGGRQNAALQHALDYVPAEAGQQESIPSSVDITSLLPTSGRRSFVRYEGSLTTPPCSEQVDWFVFTQPVAVADQQVLDFMSFTGQQRSLSSNARPVQRVGSRVIEFVVNT</sequence>
<dbReference type="GO" id="GO:0004089">
    <property type="term" value="F:carbonate dehydratase activity"/>
    <property type="evidence" value="ECO:0007669"/>
    <property type="project" value="UniProtKB-EC"/>
</dbReference>
<organism evidence="8">
    <name type="scientific">Lobosphaera incisa</name>
    <dbReference type="NCBI Taxonomy" id="312850"/>
    <lineage>
        <taxon>Eukaryota</taxon>
        <taxon>Viridiplantae</taxon>
        <taxon>Chlorophyta</taxon>
        <taxon>core chlorophytes</taxon>
        <taxon>Trebouxiophyceae</taxon>
        <taxon>Trebouxiales</taxon>
        <taxon>Trebouxiaceae</taxon>
        <taxon>Lobosphaera</taxon>
    </lineage>
</organism>
<dbReference type="Pfam" id="PF00194">
    <property type="entry name" value="Carb_anhydrase"/>
    <property type="match status" value="1"/>
</dbReference>
<dbReference type="PROSITE" id="PS51144">
    <property type="entry name" value="ALPHA_CA_2"/>
    <property type="match status" value="1"/>
</dbReference>
<dbReference type="InterPro" id="IPR001148">
    <property type="entry name" value="CA_dom"/>
</dbReference>
<evidence type="ECO:0000259" key="7">
    <source>
        <dbReference type="PROSITE" id="PS51144"/>
    </source>
</evidence>
<dbReference type="AlphaFoldDB" id="A0A0D5CPC0"/>
<evidence type="ECO:0000256" key="4">
    <source>
        <dbReference type="ARBA" id="ARBA00022833"/>
    </source>
</evidence>
<feature type="domain" description="Alpha-carbonic anhydrase" evidence="7">
    <location>
        <begin position="76"/>
        <end position="318"/>
    </location>
</feature>
<dbReference type="SUPFAM" id="SSF51069">
    <property type="entry name" value="Carbonic anhydrase"/>
    <property type="match status" value="1"/>
</dbReference>
<dbReference type="PANTHER" id="PTHR18952:SF265">
    <property type="entry name" value="CARBONIC ANHYDRASE"/>
    <property type="match status" value="1"/>
</dbReference>
<dbReference type="InterPro" id="IPR041891">
    <property type="entry name" value="Alpha_CA_prokaryot-like"/>
</dbReference>
<dbReference type="InterPro" id="IPR036398">
    <property type="entry name" value="CA_dom_sf"/>
</dbReference>
<comment type="catalytic activity">
    <reaction evidence="6">
        <text>hydrogencarbonate + H(+) = CO2 + H2O</text>
        <dbReference type="Rhea" id="RHEA:10748"/>
        <dbReference type="ChEBI" id="CHEBI:15377"/>
        <dbReference type="ChEBI" id="CHEBI:15378"/>
        <dbReference type="ChEBI" id="CHEBI:16526"/>
        <dbReference type="ChEBI" id="CHEBI:17544"/>
        <dbReference type="EC" id="4.2.1.1"/>
    </reaction>
</comment>
<keyword evidence="5 8" id="KW-0456">Lyase</keyword>
<evidence type="ECO:0000256" key="5">
    <source>
        <dbReference type="ARBA" id="ARBA00023239"/>
    </source>
</evidence>
<evidence type="ECO:0000256" key="2">
    <source>
        <dbReference type="ARBA" id="ARBA00012925"/>
    </source>
</evidence>
<name>A0A0D5CPC0_9CHLO</name>
<proteinExistence type="evidence at transcript level"/>
<keyword evidence="3" id="KW-0479">Metal-binding</keyword>
<evidence type="ECO:0000256" key="3">
    <source>
        <dbReference type="ARBA" id="ARBA00022723"/>
    </source>
</evidence>
<dbReference type="Gene3D" id="3.10.200.10">
    <property type="entry name" value="Alpha carbonic anhydrase"/>
    <property type="match status" value="1"/>
</dbReference>
<dbReference type="EC" id="4.2.1.1" evidence="2"/>
<keyword evidence="4" id="KW-0862">Zinc</keyword>
<evidence type="ECO:0000256" key="1">
    <source>
        <dbReference type="ARBA" id="ARBA00010718"/>
    </source>
</evidence>
<dbReference type="GO" id="GO:0008270">
    <property type="term" value="F:zinc ion binding"/>
    <property type="evidence" value="ECO:0007669"/>
    <property type="project" value="InterPro"/>
</dbReference>
<dbReference type="CDD" id="cd03124">
    <property type="entry name" value="alpha_CA_prokaryotic_like"/>
    <property type="match status" value="1"/>
</dbReference>
<dbReference type="SMART" id="SM01057">
    <property type="entry name" value="Carb_anhydrase"/>
    <property type="match status" value="1"/>
</dbReference>
<accession>A0A0D5CPC0</accession>
<dbReference type="EMBL" id="KP036913">
    <property type="protein sequence ID" value="AJW81212.1"/>
    <property type="molecule type" value="mRNA"/>
</dbReference>
<dbReference type="PANTHER" id="PTHR18952">
    <property type="entry name" value="CARBONIC ANHYDRASE"/>
    <property type="match status" value="1"/>
</dbReference>
<evidence type="ECO:0000256" key="6">
    <source>
        <dbReference type="ARBA" id="ARBA00048348"/>
    </source>
</evidence>